<reference evidence="2 3" key="1">
    <citation type="submission" date="2016-03" db="EMBL/GenBank/DDBJ databases">
        <authorList>
            <person name="Ploux O."/>
        </authorList>
    </citation>
    <scope>NUCLEOTIDE SEQUENCE [LARGE SCALE GENOMIC DNA]</scope>
    <source>
        <strain evidence="2 3">UAMH 11012</strain>
    </source>
</reference>
<keyword evidence="3" id="KW-1185">Reference proteome</keyword>
<gene>
    <name evidence="2" type="ORF">PAC_17046</name>
</gene>
<sequence length="250" mass="28199">MIKEMMLIRRIEKPLRLEGNATVFDPIVNTQQKLSESKNEHLIKILANLNKAMIEVQEQLVRHPLKDSAAAKALIARVENLSAETGIVSDFDQVLSRNIELTFAHRLIDETTLREKSEKELADVKWELESIKSNTDVETKQLNVLKTELASTSHTNKGLETKLESISQANKDTLKDLEKNHMVDILALKVRLATAEAEVITERASLDDGVDAKKCARRVRKNAERKIKELKGELETAKSKASNAEKERAK</sequence>
<dbReference type="Proteomes" id="UP000184330">
    <property type="component" value="Unassembled WGS sequence"/>
</dbReference>
<dbReference type="AlphaFoldDB" id="A0A1L7XQC6"/>
<evidence type="ECO:0000313" key="2">
    <source>
        <dbReference type="EMBL" id="CZR67147.1"/>
    </source>
</evidence>
<name>A0A1L7XQC6_9HELO</name>
<feature type="region of interest" description="Disordered" evidence="1">
    <location>
        <begin position="226"/>
        <end position="250"/>
    </location>
</feature>
<evidence type="ECO:0000313" key="3">
    <source>
        <dbReference type="Proteomes" id="UP000184330"/>
    </source>
</evidence>
<dbReference type="EMBL" id="FJOG01000042">
    <property type="protein sequence ID" value="CZR67147.1"/>
    <property type="molecule type" value="Genomic_DNA"/>
</dbReference>
<accession>A0A1L7XQC6</accession>
<evidence type="ECO:0000256" key="1">
    <source>
        <dbReference type="SAM" id="MobiDB-lite"/>
    </source>
</evidence>
<organism evidence="2 3">
    <name type="scientific">Phialocephala subalpina</name>
    <dbReference type="NCBI Taxonomy" id="576137"/>
    <lineage>
        <taxon>Eukaryota</taxon>
        <taxon>Fungi</taxon>
        <taxon>Dikarya</taxon>
        <taxon>Ascomycota</taxon>
        <taxon>Pezizomycotina</taxon>
        <taxon>Leotiomycetes</taxon>
        <taxon>Helotiales</taxon>
        <taxon>Mollisiaceae</taxon>
        <taxon>Phialocephala</taxon>
        <taxon>Phialocephala fortinii species complex</taxon>
    </lineage>
</organism>
<proteinExistence type="predicted"/>
<protein>
    <submittedName>
        <fullName evidence="2">Uncharacterized protein</fullName>
    </submittedName>
</protein>